<name>A0A2S3ITJ6_9POAL</name>
<evidence type="ECO:0000313" key="1">
    <source>
        <dbReference type="EMBL" id="PAN51174.2"/>
    </source>
</evidence>
<proteinExistence type="predicted"/>
<sequence>MPFIQVISRQIKAATATGDCCGGDAVGDSCGATRRAIPAAATRRAAAEASDATATAPRRSPFRLLSNAVVQIIRGTRSEKYTAKDWLCEVCGNFNKVNHFLIFYLPFFHCGMCKKMYNGIVYFNLVDVEVNGKSILPEVKHQRRRLECTSYAFAHAQELNDIVENIILDDGSPIDAVDPMILADTYNMMFGEKKTE</sequence>
<reference evidence="1" key="1">
    <citation type="submission" date="2018-04" db="EMBL/GenBank/DDBJ databases">
        <title>WGS assembly of Panicum hallii.</title>
        <authorList>
            <person name="Lovell J."/>
            <person name="Jenkins J."/>
            <person name="Lowry D."/>
            <person name="Mamidi S."/>
            <person name="Sreedasyam A."/>
            <person name="Weng X."/>
            <person name="Barry K."/>
            <person name="Bonette J."/>
            <person name="Campitelli B."/>
            <person name="Daum C."/>
            <person name="Gordon S."/>
            <person name="Gould B."/>
            <person name="Lipzen A."/>
            <person name="Macqueen A."/>
            <person name="Palacio-Mejia J."/>
            <person name="Plott C."/>
            <person name="Shakirov E."/>
            <person name="Shu S."/>
            <person name="Yoshinaga Y."/>
            <person name="Zane M."/>
            <person name="Rokhsar D."/>
            <person name="Grimwood J."/>
            <person name="Schmutz J."/>
            <person name="Juenger T."/>
        </authorList>
    </citation>
    <scope>NUCLEOTIDE SEQUENCE [LARGE SCALE GENOMIC DNA]</scope>
    <source>
        <strain evidence="1">FIL2</strain>
    </source>
</reference>
<dbReference type="Proteomes" id="UP000243499">
    <property type="component" value="Chromosome 9"/>
</dbReference>
<dbReference type="EMBL" id="CM008054">
    <property type="protein sequence ID" value="PAN51174.2"/>
    <property type="molecule type" value="Genomic_DNA"/>
</dbReference>
<accession>A0A2S3ITJ6</accession>
<gene>
    <name evidence="1" type="ORF">PAHAL_9G539800</name>
</gene>
<protein>
    <submittedName>
        <fullName evidence="1">Uncharacterized protein</fullName>
    </submittedName>
</protein>
<dbReference type="Gramene" id="PAN51174">
    <property type="protein sequence ID" value="PAN51174"/>
    <property type="gene ID" value="PAHAL_9G539800"/>
</dbReference>
<dbReference type="AlphaFoldDB" id="A0A2S3ITJ6"/>
<organism evidence="1">
    <name type="scientific">Panicum hallii</name>
    <dbReference type="NCBI Taxonomy" id="206008"/>
    <lineage>
        <taxon>Eukaryota</taxon>
        <taxon>Viridiplantae</taxon>
        <taxon>Streptophyta</taxon>
        <taxon>Embryophyta</taxon>
        <taxon>Tracheophyta</taxon>
        <taxon>Spermatophyta</taxon>
        <taxon>Magnoliopsida</taxon>
        <taxon>Liliopsida</taxon>
        <taxon>Poales</taxon>
        <taxon>Poaceae</taxon>
        <taxon>PACMAD clade</taxon>
        <taxon>Panicoideae</taxon>
        <taxon>Panicodae</taxon>
        <taxon>Paniceae</taxon>
        <taxon>Panicinae</taxon>
        <taxon>Panicum</taxon>
        <taxon>Panicum sect. Panicum</taxon>
    </lineage>
</organism>